<feature type="transmembrane region" description="Helical" evidence="1">
    <location>
        <begin position="219"/>
        <end position="238"/>
    </location>
</feature>
<dbReference type="EMBL" id="JAVIZQ010000001">
    <property type="protein sequence ID" value="MDR6143979.1"/>
    <property type="molecule type" value="Genomic_DNA"/>
</dbReference>
<evidence type="ECO:0000256" key="1">
    <source>
        <dbReference type="SAM" id="Phobius"/>
    </source>
</evidence>
<feature type="transmembrane region" description="Helical" evidence="1">
    <location>
        <begin position="336"/>
        <end position="356"/>
    </location>
</feature>
<accession>A0ABU1HVA0</accession>
<evidence type="ECO:0008006" key="4">
    <source>
        <dbReference type="Google" id="ProtNLM"/>
    </source>
</evidence>
<feature type="transmembrane region" description="Helical" evidence="1">
    <location>
        <begin position="368"/>
        <end position="385"/>
    </location>
</feature>
<gene>
    <name evidence="2" type="ORF">QE375_003533</name>
</gene>
<keyword evidence="1" id="KW-0812">Transmembrane</keyword>
<comment type="caution">
    <text evidence="2">The sequence shown here is derived from an EMBL/GenBank/DDBJ whole genome shotgun (WGS) entry which is preliminary data.</text>
</comment>
<name>A0ABU1HVA0_9MICO</name>
<evidence type="ECO:0000313" key="2">
    <source>
        <dbReference type="EMBL" id="MDR6143979.1"/>
    </source>
</evidence>
<feature type="transmembrane region" description="Helical" evidence="1">
    <location>
        <begin position="97"/>
        <end position="117"/>
    </location>
</feature>
<keyword evidence="1" id="KW-1133">Transmembrane helix</keyword>
<dbReference type="Proteomes" id="UP001249291">
    <property type="component" value="Unassembled WGS sequence"/>
</dbReference>
<feature type="transmembrane region" description="Helical" evidence="1">
    <location>
        <begin position="152"/>
        <end position="169"/>
    </location>
</feature>
<sequence length="422" mass="45414">MMTVAPQTKGLHRTFFTDAEAALALLTLFLIGARIFVGSGVSIGLVLAFVLLPLWVPRLVASRAGFWLAITAAVSAVSGVWLTAVAAQDHDTSQSTLIATTLLFLSVPMVAGIVVWAQRFVSLWIIGVTYGLGMVAAAVMRPSIFAENPWKFAIGLPVAVIVLSLTLRSRRRLSDMLALGALALVSVAMDSRAFFGVFTIVLLLLAWQAMPRISNKRMSAAKVLVWAAAIGVTVYLIGTSLLVEGYLGEDAQARSVEQQNRAGSILVGGRPELAATAALFVSRPLGFGAGTIASPSDILVAKSGMQVINYDPNNGYVENFMFGPTKFELHSVTGDLWAYFGWPVLIFLVIAVVLMIRRVAVELARGTATALLLFSVIITAWNLFFNPIYSSAPFFGLALGLALAGPHLRFEESPWREQSRNR</sequence>
<feature type="transmembrane region" description="Helical" evidence="1">
    <location>
        <begin position="181"/>
        <end position="207"/>
    </location>
</feature>
<reference evidence="2 3" key="1">
    <citation type="submission" date="2023-08" db="EMBL/GenBank/DDBJ databases">
        <title>Functional and genomic diversity of the sorghum phyllosphere microbiome.</title>
        <authorList>
            <person name="Shade A."/>
        </authorList>
    </citation>
    <scope>NUCLEOTIDE SEQUENCE [LARGE SCALE GENOMIC DNA]</scope>
    <source>
        <strain evidence="2 3">SORGH_AS_0445</strain>
    </source>
</reference>
<feature type="transmembrane region" description="Helical" evidence="1">
    <location>
        <begin position="64"/>
        <end position="85"/>
    </location>
</feature>
<proteinExistence type="predicted"/>
<dbReference type="RefSeq" id="WP_309693696.1">
    <property type="nucleotide sequence ID" value="NZ_JAVIZQ010000001.1"/>
</dbReference>
<feature type="transmembrane region" description="Helical" evidence="1">
    <location>
        <begin position="123"/>
        <end position="140"/>
    </location>
</feature>
<feature type="transmembrane region" description="Helical" evidence="1">
    <location>
        <begin position="21"/>
        <end position="52"/>
    </location>
</feature>
<keyword evidence="1" id="KW-0472">Membrane</keyword>
<organism evidence="2 3">
    <name type="scientific">Microbacterium foliorum</name>
    <dbReference type="NCBI Taxonomy" id="104336"/>
    <lineage>
        <taxon>Bacteria</taxon>
        <taxon>Bacillati</taxon>
        <taxon>Actinomycetota</taxon>
        <taxon>Actinomycetes</taxon>
        <taxon>Micrococcales</taxon>
        <taxon>Microbacteriaceae</taxon>
        <taxon>Microbacterium</taxon>
    </lineage>
</organism>
<evidence type="ECO:0000313" key="3">
    <source>
        <dbReference type="Proteomes" id="UP001249291"/>
    </source>
</evidence>
<keyword evidence="3" id="KW-1185">Reference proteome</keyword>
<protein>
    <recommendedName>
        <fullName evidence="4">O-antigen ligase family protein</fullName>
    </recommendedName>
</protein>